<name>A0A8J3I655_9CHLR</name>
<evidence type="ECO:0000259" key="8">
    <source>
        <dbReference type="Pfam" id="PF00892"/>
    </source>
</evidence>
<protein>
    <submittedName>
        <fullName evidence="9">Membrane protein</fullName>
    </submittedName>
</protein>
<evidence type="ECO:0000256" key="5">
    <source>
        <dbReference type="ARBA" id="ARBA00022989"/>
    </source>
</evidence>
<keyword evidence="3" id="KW-1003">Cell membrane</keyword>
<feature type="domain" description="EamA" evidence="8">
    <location>
        <begin position="31"/>
        <end position="158"/>
    </location>
</feature>
<gene>
    <name evidence="9" type="ORF">KSX_49700</name>
</gene>
<feature type="transmembrane region" description="Helical" evidence="7">
    <location>
        <begin position="230"/>
        <end position="249"/>
    </location>
</feature>
<dbReference type="EMBL" id="BNJF01000002">
    <property type="protein sequence ID" value="GHO46807.1"/>
    <property type="molecule type" value="Genomic_DNA"/>
</dbReference>
<comment type="similarity">
    <text evidence="2">Belongs to the EamA transporter family.</text>
</comment>
<keyword evidence="4 7" id="KW-0812">Transmembrane</keyword>
<sequence length="315" mass="34292">MSTPSPTTMESTSTTLVLLPLTRQRKYLYFALMILATLIWGSTFLIVQETIKLTGVMTFLALRFSIGALALIVIFHRRLRKLTRYEFFAGSLIGLFLFAGYVLQTAGLRYTTSSEAAFITGLYVPFVTLLSLFILRQVPTRLAVLGVVLSFVGLTLLSTNKELALTFGIGELLMLGCAVANALHIVSVSKFAPKADPMNLATVQVALTALLSALAIPIAGEPLVMPTLPVWLSALFMGVMATAFCLALMNRVQQSVSSTQATLIYALEPVWAGVFGYAVGESLTPLGWIGCACIFLGMVIGELRLWPRRKREQIV</sequence>
<keyword evidence="10" id="KW-1185">Reference proteome</keyword>
<evidence type="ECO:0000256" key="1">
    <source>
        <dbReference type="ARBA" id="ARBA00004651"/>
    </source>
</evidence>
<feature type="transmembrane region" description="Helical" evidence="7">
    <location>
        <begin position="142"/>
        <end position="159"/>
    </location>
</feature>
<feature type="transmembrane region" description="Helical" evidence="7">
    <location>
        <begin position="261"/>
        <end position="280"/>
    </location>
</feature>
<dbReference type="InterPro" id="IPR037185">
    <property type="entry name" value="EmrE-like"/>
</dbReference>
<comment type="subcellular location">
    <subcellularLocation>
        <location evidence="1">Cell membrane</location>
        <topology evidence="1">Multi-pass membrane protein</topology>
    </subcellularLocation>
</comment>
<dbReference type="PANTHER" id="PTHR42920:SF5">
    <property type="entry name" value="EAMA DOMAIN-CONTAINING PROTEIN"/>
    <property type="match status" value="1"/>
</dbReference>
<comment type="caution">
    <text evidence="9">The sequence shown here is derived from an EMBL/GenBank/DDBJ whole genome shotgun (WGS) entry which is preliminary data.</text>
</comment>
<dbReference type="GO" id="GO:0005886">
    <property type="term" value="C:plasma membrane"/>
    <property type="evidence" value="ECO:0007669"/>
    <property type="project" value="UniProtKB-SubCell"/>
</dbReference>
<feature type="transmembrane region" description="Helical" evidence="7">
    <location>
        <begin position="87"/>
        <end position="104"/>
    </location>
</feature>
<dbReference type="AlphaFoldDB" id="A0A8J3I655"/>
<feature type="transmembrane region" description="Helical" evidence="7">
    <location>
        <begin position="27"/>
        <end position="47"/>
    </location>
</feature>
<evidence type="ECO:0000256" key="3">
    <source>
        <dbReference type="ARBA" id="ARBA00022475"/>
    </source>
</evidence>
<dbReference type="Proteomes" id="UP000612362">
    <property type="component" value="Unassembled WGS sequence"/>
</dbReference>
<feature type="transmembrane region" description="Helical" evidence="7">
    <location>
        <begin position="116"/>
        <end position="135"/>
    </location>
</feature>
<proteinExistence type="inferred from homology"/>
<dbReference type="RefSeq" id="WP_220196162.1">
    <property type="nucleotide sequence ID" value="NZ_BNJF01000002.1"/>
</dbReference>
<dbReference type="PANTHER" id="PTHR42920">
    <property type="entry name" value="OS03G0707200 PROTEIN-RELATED"/>
    <property type="match status" value="1"/>
</dbReference>
<evidence type="ECO:0000256" key="6">
    <source>
        <dbReference type="ARBA" id="ARBA00023136"/>
    </source>
</evidence>
<reference evidence="9" key="1">
    <citation type="submission" date="2020-10" db="EMBL/GenBank/DDBJ databases">
        <title>Taxonomic study of unclassified bacteria belonging to the class Ktedonobacteria.</title>
        <authorList>
            <person name="Yabe S."/>
            <person name="Wang C.M."/>
            <person name="Zheng Y."/>
            <person name="Sakai Y."/>
            <person name="Cavaletti L."/>
            <person name="Monciardini P."/>
            <person name="Donadio S."/>
        </authorList>
    </citation>
    <scope>NUCLEOTIDE SEQUENCE</scope>
    <source>
        <strain evidence="9">SOSP1-1</strain>
    </source>
</reference>
<evidence type="ECO:0000313" key="10">
    <source>
        <dbReference type="Proteomes" id="UP000612362"/>
    </source>
</evidence>
<dbReference type="InterPro" id="IPR000620">
    <property type="entry name" value="EamA_dom"/>
</dbReference>
<feature type="transmembrane region" description="Helical" evidence="7">
    <location>
        <begin position="165"/>
        <end position="186"/>
    </location>
</feature>
<evidence type="ECO:0000256" key="4">
    <source>
        <dbReference type="ARBA" id="ARBA00022692"/>
    </source>
</evidence>
<feature type="transmembrane region" description="Helical" evidence="7">
    <location>
        <begin position="286"/>
        <end position="306"/>
    </location>
</feature>
<evidence type="ECO:0000256" key="2">
    <source>
        <dbReference type="ARBA" id="ARBA00007362"/>
    </source>
</evidence>
<dbReference type="Pfam" id="PF00892">
    <property type="entry name" value="EamA"/>
    <property type="match status" value="2"/>
</dbReference>
<evidence type="ECO:0000256" key="7">
    <source>
        <dbReference type="SAM" id="Phobius"/>
    </source>
</evidence>
<dbReference type="InterPro" id="IPR051258">
    <property type="entry name" value="Diverse_Substrate_Transporter"/>
</dbReference>
<evidence type="ECO:0000313" key="9">
    <source>
        <dbReference type="EMBL" id="GHO46807.1"/>
    </source>
</evidence>
<keyword evidence="6 7" id="KW-0472">Membrane</keyword>
<dbReference type="SUPFAM" id="SSF103481">
    <property type="entry name" value="Multidrug resistance efflux transporter EmrE"/>
    <property type="match status" value="2"/>
</dbReference>
<feature type="domain" description="EamA" evidence="8">
    <location>
        <begin position="169"/>
        <end position="300"/>
    </location>
</feature>
<feature type="transmembrane region" description="Helical" evidence="7">
    <location>
        <begin position="198"/>
        <end position="218"/>
    </location>
</feature>
<keyword evidence="5 7" id="KW-1133">Transmembrane helix</keyword>
<feature type="transmembrane region" description="Helical" evidence="7">
    <location>
        <begin position="53"/>
        <end position="75"/>
    </location>
</feature>
<accession>A0A8J3I655</accession>
<organism evidence="9 10">
    <name type="scientific">Ktedonospora formicarum</name>
    <dbReference type="NCBI Taxonomy" id="2778364"/>
    <lineage>
        <taxon>Bacteria</taxon>
        <taxon>Bacillati</taxon>
        <taxon>Chloroflexota</taxon>
        <taxon>Ktedonobacteria</taxon>
        <taxon>Ktedonobacterales</taxon>
        <taxon>Ktedonobacteraceae</taxon>
        <taxon>Ktedonospora</taxon>
    </lineage>
</organism>